<name>G7DYG6_MIXOS</name>
<proteinExistence type="inferred from homology"/>
<dbReference type="OrthoDB" id="269124at2759"/>
<comment type="similarity">
    <text evidence="1">Belongs to the eukaryotic ATPase epsilon family.</text>
</comment>
<dbReference type="InParanoid" id="G7DYG6"/>
<dbReference type="AlphaFoldDB" id="G7DYG6"/>
<dbReference type="Proteomes" id="UP000009131">
    <property type="component" value="Unassembled WGS sequence"/>
</dbReference>
<evidence type="ECO:0000256" key="1">
    <source>
        <dbReference type="ARBA" id="ARBA00009502"/>
    </source>
</evidence>
<dbReference type="STRING" id="764103.G7DYG6"/>
<dbReference type="eggNOG" id="KOG3495">
    <property type="taxonomic scope" value="Eukaryota"/>
</dbReference>
<dbReference type="InterPro" id="IPR036742">
    <property type="entry name" value="ATP_synth_F1_esu_sf_mt"/>
</dbReference>
<accession>G7DYG6</accession>
<organism evidence="2 3">
    <name type="scientific">Mixia osmundae (strain CBS 9802 / IAM 14324 / JCM 22182 / KY 12970)</name>
    <dbReference type="NCBI Taxonomy" id="764103"/>
    <lineage>
        <taxon>Eukaryota</taxon>
        <taxon>Fungi</taxon>
        <taxon>Dikarya</taxon>
        <taxon>Basidiomycota</taxon>
        <taxon>Pucciniomycotina</taxon>
        <taxon>Mixiomycetes</taxon>
        <taxon>Mixiales</taxon>
        <taxon>Mixiaceae</taxon>
        <taxon>Mixia</taxon>
    </lineage>
</organism>
<dbReference type="GO" id="GO:0046933">
    <property type="term" value="F:proton-transporting ATP synthase activity, rotational mechanism"/>
    <property type="evidence" value="ECO:0007669"/>
    <property type="project" value="InterPro"/>
</dbReference>
<dbReference type="GO" id="GO:0045259">
    <property type="term" value="C:proton-transporting ATP synthase complex"/>
    <property type="evidence" value="ECO:0007669"/>
    <property type="project" value="InterPro"/>
</dbReference>
<dbReference type="GO" id="GO:0005743">
    <property type="term" value="C:mitochondrial inner membrane"/>
    <property type="evidence" value="ECO:0007669"/>
    <property type="project" value="InterPro"/>
</dbReference>
<evidence type="ECO:0000313" key="2">
    <source>
        <dbReference type="EMBL" id="GAA95626.1"/>
    </source>
</evidence>
<dbReference type="SUPFAM" id="SSF48690">
    <property type="entry name" value="Epsilon subunit of mitochondrial F1F0-ATP synthase"/>
    <property type="match status" value="1"/>
</dbReference>
<reference evidence="2 3" key="1">
    <citation type="journal article" date="2011" name="J. Gen. Appl. Microbiol.">
        <title>Draft genome sequencing of the enigmatic basidiomycete Mixia osmundae.</title>
        <authorList>
            <person name="Nishida H."/>
            <person name="Nagatsuka Y."/>
            <person name="Sugiyama J."/>
        </authorList>
    </citation>
    <scope>NUCLEOTIDE SEQUENCE [LARGE SCALE GENOMIC DNA]</scope>
    <source>
        <strain evidence="3">CBS 9802 / IAM 14324 / JCM 22182 / KY 12970</strain>
    </source>
</reference>
<dbReference type="HOGENOM" id="CLU_187039_0_1_1"/>
<evidence type="ECO:0000313" key="3">
    <source>
        <dbReference type="Proteomes" id="UP000009131"/>
    </source>
</evidence>
<dbReference type="InterPro" id="IPR006721">
    <property type="entry name" value="ATP_synth_F1_esu_mt"/>
</dbReference>
<comment type="caution">
    <text evidence="2">The sequence shown here is derived from an EMBL/GenBank/DDBJ whole genome shotgun (WGS) entry which is preliminary data.</text>
</comment>
<evidence type="ECO:0008006" key="4">
    <source>
        <dbReference type="Google" id="ProtNLM"/>
    </source>
</evidence>
<gene>
    <name evidence="2" type="primary">Mo02281</name>
    <name evidence="2" type="ORF">E5Q_02281</name>
</gene>
<dbReference type="Pfam" id="PF04627">
    <property type="entry name" value="ATP-synt_Eps"/>
    <property type="match status" value="1"/>
</dbReference>
<dbReference type="EMBL" id="BABT02000062">
    <property type="protein sequence ID" value="GAA95626.1"/>
    <property type="molecule type" value="Genomic_DNA"/>
</dbReference>
<protein>
    <recommendedName>
        <fullName evidence="4">ATP synthase subunit epsilon, mitochondrial</fullName>
    </recommendedName>
</protein>
<reference evidence="2 3" key="2">
    <citation type="journal article" date="2012" name="Open Biol.">
        <title>Characteristics of nucleosomes and linker DNA regions on the genome of the basidiomycete Mixia osmundae revealed by mono- and dinucleosome mapping.</title>
        <authorList>
            <person name="Nishida H."/>
            <person name="Kondo S."/>
            <person name="Matsumoto T."/>
            <person name="Suzuki Y."/>
            <person name="Yoshikawa H."/>
            <person name="Taylor T.D."/>
            <person name="Sugiyama J."/>
        </authorList>
    </citation>
    <scope>NUCLEOTIDE SEQUENCE [LARGE SCALE GENOMIC DNA]</scope>
    <source>
        <strain evidence="3">CBS 9802 / IAM 14324 / JCM 22182 / KY 12970</strain>
    </source>
</reference>
<keyword evidence="3" id="KW-1185">Reference proteome</keyword>
<sequence length="62" mass="7082">MARGTLSFNKWISITARATRQALKEDARVKAERRGDISLRYQEWKAGKAGEQTWVKPPVEGH</sequence>
<dbReference type="Gene3D" id="1.10.1620.20">
    <property type="entry name" value="ATP synthase, F1 complex, epsilon subunit superfamily, mitochondrial"/>
    <property type="match status" value="1"/>
</dbReference>